<proteinExistence type="predicted"/>
<dbReference type="Proteomes" id="UP000821656">
    <property type="component" value="Unassembled WGS sequence"/>
</dbReference>
<sequence>MNEREELEKKLKEELQWVKYRQRMLDVIDEKLIKMKNIAEQAKEKSLTESELRELNIELNNLSEQVKAIDSESKIISERRIL</sequence>
<feature type="coiled-coil region" evidence="1">
    <location>
        <begin position="25"/>
        <end position="72"/>
    </location>
</feature>
<dbReference type="EMBL" id="JABSXK010000001">
    <property type="protein sequence ID" value="NRV09852.1"/>
    <property type="molecule type" value="Genomic_DNA"/>
</dbReference>
<dbReference type="RefSeq" id="WP_077309156.1">
    <property type="nucleotide sequence ID" value="NZ_CP016090.1"/>
</dbReference>
<organism evidence="2 3">
    <name type="scientific">Clostridium beijerinckii</name>
    <name type="common">Clostridium MP</name>
    <dbReference type="NCBI Taxonomy" id="1520"/>
    <lineage>
        <taxon>Bacteria</taxon>
        <taxon>Bacillati</taxon>
        <taxon>Bacillota</taxon>
        <taxon>Clostridia</taxon>
        <taxon>Eubacteriales</taxon>
        <taxon>Clostridiaceae</taxon>
        <taxon>Clostridium</taxon>
    </lineage>
</organism>
<protein>
    <submittedName>
        <fullName evidence="2">Uncharacterized protein</fullName>
    </submittedName>
</protein>
<evidence type="ECO:0000256" key="1">
    <source>
        <dbReference type="SAM" id="Coils"/>
    </source>
</evidence>
<dbReference type="AlphaFoldDB" id="A0A9Q5GD16"/>
<evidence type="ECO:0000313" key="3">
    <source>
        <dbReference type="Proteomes" id="UP000821656"/>
    </source>
</evidence>
<keyword evidence="1" id="KW-0175">Coiled coil</keyword>
<comment type="caution">
    <text evidence="2">The sequence shown here is derived from an EMBL/GenBank/DDBJ whole genome shotgun (WGS) entry which is preliminary data.</text>
</comment>
<accession>A0A9Q5GD16</accession>
<name>A0A9Q5GD16_CLOBE</name>
<evidence type="ECO:0000313" key="2">
    <source>
        <dbReference type="EMBL" id="NRV09852.1"/>
    </source>
</evidence>
<gene>
    <name evidence="2" type="ORF">DFH45_002815</name>
</gene>
<reference evidence="2" key="1">
    <citation type="submission" date="2020-05" db="EMBL/GenBank/DDBJ databases">
        <title>Genomic insights into acetone-butanol-ethanol (ABE) fermentation by sequencing solventogenic clostridia strains.</title>
        <authorList>
            <person name="Brown S."/>
        </authorList>
    </citation>
    <scope>NUCLEOTIDE SEQUENCE</scope>
    <source>
        <strain evidence="2">DJ126</strain>
    </source>
</reference>